<evidence type="ECO:0000313" key="4">
    <source>
        <dbReference type="Proteomes" id="UP001239083"/>
    </source>
</evidence>
<reference evidence="3 4" key="1">
    <citation type="submission" date="2023-07" db="EMBL/GenBank/DDBJ databases">
        <title>Comparative genomics of wheat-associated soil bacteria to identify genetic determinants of phenazine resistance.</title>
        <authorList>
            <person name="Mouncey N."/>
        </authorList>
    </citation>
    <scope>NUCLEOTIDE SEQUENCE [LARGE SCALE GENOMIC DNA]</scope>
    <source>
        <strain evidence="3 4">V3I3</strain>
    </source>
</reference>
<dbReference type="PANTHER" id="PTHR43214">
    <property type="entry name" value="TWO-COMPONENT RESPONSE REGULATOR"/>
    <property type="match status" value="1"/>
</dbReference>
<comment type="caution">
    <text evidence="3">The sequence shown here is derived from an EMBL/GenBank/DDBJ whole genome shotgun (WGS) entry which is preliminary data.</text>
</comment>
<dbReference type="GO" id="GO:0003677">
    <property type="term" value="F:DNA binding"/>
    <property type="evidence" value="ECO:0007669"/>
    <property type="project" value="UniProtKB-KW"/>
</dbReference>
<dbReference type="InterPro" id="IPR016032">
    <property type="entry name" value="Sig_transdc_resp-reg_C-effctor"/>
</dbReference>
<dbReference type="CDD" id="cd06170">
    <property type="entry name" value="LuxR_C_like"/>
    <property type="match status" value="1"/>
</dbReference>
<dbReference type="InterPro" id="IPR039420">
    <property type="entry name" value="WalR-like"/>
</dbReference>
<sequence>MSSEALDRGRAAFAAHQWLDAFAALSEADLDGRLEAADLEQLSTAALLLGRDTEGIDLATRAHEAFLEVDDAAGAARSAAWIGIYLTSKGDLARGGGWLARATRVAEGGAGAESAEGLARIPAALGALYGGDVAGAARAFAEAFAIGERFRDRDVMALAHLGLGQAEIMLGRADDGLALLDEVMVAVTAGEISPVASGIVYCEVIGSCHLAFDVRRAQEWTVALDHWCGARPGMVMFSGMCQAHRAELYRLHGAWTDALEAARVAVGLASHGDWNAEFSGWYLQGDVHRLCGEVGEAEAAYQRAAETGWPPQPGLALLRLAQGNVRLARSLIGPAAEQADLATRHQLLPAVVEIELAAGDVAAARRAADELAAATPPDAKPVRRAVAAGCDGAVRLAEGDARGALGPLRTAWTSWQEVDAPYEAARCRVLTACAWRALGDEASASMELDAARAAFLELGAAPDVLRVDALARAGSPARFGPLTPREVEVVRLVAEGRTNRAIAGQLYLSEKTVDRHLSNVFAKLGVSSRAAATAYAYEHALI</sequence>
<dbReference type="SUPFAM" id="SSF48452">
    <property type="entry name" value="TPR-like"/>
    <property type="match status" value="1"/>
</dbReference>
<accession>A0ABU0RBF3</accession>
<keyword evidence="1 3" id="KW-0238">DNA-binding</keyword>
<dbReference type="InterPro" id="IPR011990">
    <property type="entry name" value="TPR-like_helical_dom_sf"/>
</dbReference>
<name>A0ABU0RBF3_9MICO</name>
<dbReference type="PRINTS" id="PR00038">
    <property type="entry name" value="HTHLUXR"/>
</dbReference>
<dbReference type="Gene3D" id="1.25.40.10">
    <property type="entry name" value="Tetratricopeptide repeat domain"/>
    <property type="match status" value="1"/>
</dbReference>
<proteinExistence type="predicted"/>
<dbReference type="SUPFAM" id="SSF46894">
    <property type="entry name" value="C-terminal effector domain of the bipartite response regulators"/>
    <property type="match status" value="1"/>
</dbReference>
<dbReference type="PANTHER" id="PTHR43214:SF42">
    <property type="entry name" value="TRANSCRIPTIONAL REGULATORY PROTEIN DESR"/>
    <property type="match status" value="1"/>
</dbReference>
<dbReference type="Gene3D" id="1.10.10.10">
    <property type="entry name" value="Winged helix-like DNA-binding domain superfamily/Winged helix DNA-binding domain"/>
    <property type="match status" value="1"/>
</dbReference>
<gene>
    <name evidence="3" type="ORF">QFZ26_001909</name>
</gene>
<dbReference type="PROSITE" id="PS00622">
    <property type="entry name" value="HTH_LUXR_1"/>
    <property type="match status" value="1"/>
</dbReference>
<organism evidence="3 4">
    <name type="scientific">Agromyces ramosus</name>
    <dbReference type="NCBI Taxonomy" id="33879"/>
    <lineage>
        <taxon>Bacteria</taxon>
        <taxon>Bacillati</taxon>
        <taxon>Actinomycetota</taxon>
        <taxon>Actinomycetes</taxon>
        <taxon>Micrococcales</taxon>
        <taxon>Microbacteriaceae</taxon>
        <taxon>Agromyces</taxon>
    </lineage>
</organism>
<dbReference type="InterPro" id="IPR036388">
    <property type="entry name" value="WH-like_DNA-bd_sf"/>
</dbReference>
<feature type="domain" description="HTH luxR-type" evidence="2">
    <location>
        <begin position="475"/>
        <end position="540"/>
    </location>
</feature>
<evidence type="ECO:0000256" key="1">
    <source>
        <dbReference type="ARBA" id="ARBA00023125"/>
    </source>
</evidence>
<dbReference type="SMART" id="SM00421">
    <property type="entry name" value="HTH_LUXR"/>
    <property type="match status" value="1"/>
</dbReference>
<evidence type="ECO:0000259" key="2">
    <source>
        <dbReference type="PROSITE" id="PS50043"/>
    </source>
</evidence>
<dbReference type="Proteomes" id="UP001239083">
    <property type="component" value="Unassembled WGS sequence"/>
</dbReference>
<evidence type="ECO:0000313" key="3">
    <source>
        <dbReference type="EMBL" id="MDQ0894354.1"/>
    </source>
</evidence>
<dbReference type="PROSITE" id="PS50043">
    <property type="entry name" value="HTH_LUXR_2"/>
    <property type="match status" value="1"/>
</dbReference>
<keyword evidence="4" id="KW-1185">Reference proteome</keyword>
<protein>
    <submittedName>
        <fullName evidence="3">DNA-binding CsgD family transcriptional regulator</fullName>
    </submittedName>
</protein>
<dbReference type="Pfam" id="PF00196">
    <property type="entry name" value="GerE"/>
    <property type="match status" value="1"/>
</dbReference>
<dbReference type="RefSeq" id="WP_307041535.1">
    <property type="nucleotide sequence ID" value="NZ_JAUSYY010000001.1"/>
</dbReference>
<dbReference type="EMBL" id="JAUSYY010000001">
    <property type="protein sequence ID" value="MDQ0894354.1"/>
    <property type="molecule type" value="Genomic_DNA"/>
</dbReference>
<dbReference type="InterPro" id="IPR000792">
    <property type="entry name" value="Tscrpt_reg_LuxR_C"/>
</dbReference>